<keyword evidence="6" id="KW-0547">Nucleotide-binding</keyword>
<dbReference type="OrthoDB" id="9803304at2"/>
<dbReference type="PRINTS" id="PR00078">
    <property type="entry name" value="G3PDHDRGNASE"/>
</dbReference>
<gene>
    <name evidence="10" type="primary">gap</name>
    <name evidence="10" type="ORF">ASD8599_01675</name>
</gene>
<evidence type="ECO:0000256" key="3">
    <source>
        <dbReference type="ARBA" id="ARBA00023002"/>
    </source>
</evidence>
<feature type="binding site" evidence="6">
    <location>
        <position position="36"/>
    </location>
    <ligand>
        <name>NAD(+)</name>
        <dbReference type="ChEBI" id="CHEBI:57540"/>
    </ligand>
</feature>
<dbReference type="InterPro" id="IPR020829">
    <property type="entry name" value="GlycerAld_3-P_DH_cat"/>
</dbReference>
<evidence type="ECO:0000256" key="4">
    <source>
        <dbReference type="PIRSR" id="PIRSR000149-1"/>
    </source>
</evidence>
<dbReference type="InterPro" id="IPR020828">
    <property type="entry name" value="GlycerAld_3-P_DH_NAD(P)-bd"/>
</dbReference>
<evidence type="ECO:0000256" key="2">
    <source>
        <dbReference type="ARBA" id="ARBA00011881"/>
    </source>
</evidence>
<dbReference type="Pfam" id="PF00044">
    <property type="entry name" value="Gp_dh_N"/>
    <property type="match status" value="1"/>
</dbReference>
<evidence type="ECO:0000256" key="1">
    <source>
        <dbReference type="ARBA" id="ARBA00007406"/>
    </source>
</evidence>
<dbReference type="FunFam" id="3.40.50.720:FF:000001">
    <property type="entry name" value="Glyceraldehyde-3-phosphate dehydrogenase"/>
    <property type="match status" value="1"/>
</dbReference>
<evidence type="ECO:0000313" key="11">
    <source>
        <dbReference type="Proteomes" id="UP000244880"/>
    </source>
</evidence>
<dbReference type="SUPFAM" id="SSF55347">
    <property type="entry name" value="Glyceraldehyde-3-phosphate dehydrogenase-like, C-terminal domain"/>
    <property type="match status" value="1"/>
</dbReference>
<evidence type="ECO:0000256" key="7">
    <source>
        <dbReference type="PIRSR" id="PIRSR000149-4"/>
    </source>
</evidence>
<dbReference type="NCBIfam" id="TIGR01534">
    <property type="entry name" value="GAPDH-I"/>
    <property type="match status" value="1"/>
</dbReference>
<dbReference type="GO" id="GO:0004365">
    <property type="term" value="F:glyceraldehyde-3-phosphate dehydrogenase (NAD+) (phosphorylating) activity"/>
    <property type="evidence" value="ECO:0007669"/>
    <property type="project" value="UniProtKB-EC"/>
</dbReference>
<proteinExistence type="inferred from homology"/>
<feature type="binding site" evidence="5">
    <location>
        <position position="182"/>
    </location>
    <ligand>
        <name>D-glyceraldehyde 3-phosphate</name>
        <dbReference type="ChEBI" id="CHEBI:59776"/>
    </ligand>
</feature>
<feature type="binding site" evidence="6">
    <location>
        <begin position="12"/>
        <end position="13"/>
    </location>
    <ligand>
        <name>NAD(+)</name>
        <dbReference type="ChEBI" id="CHEBI:57540"/>
    </ligand>
</feature>
<dbReference type="SUPFAM" id="SSF51735">
    <property type="entry name" value="NAD(P)-binding Rossmann-fold domains"/>
    <property type="match status" value="1"/>
</dbReference>
<reference evidence="10 11" key="1">
    <citation type="submission" date="2018-03" db="EMBL/GenBank/DDBJ databases">
        <authorList>
            <person name="Keele B.F."/>
        </authorList>
    </citation>
    <scope>NUCLEOTIDE SEQUENCE [LARGE SCALE GENOMIC DNA]</scope>
    <source>
        <strain evidence="10 11">CECT 8599</strain>
    </source>
</reference>
<dbReference type="RefSeq" id="WP_108828076.1">
    <property type="nucleotide sequence ID" value="NZ_OMOR01000001.1"/>
</dbReference>
<feature type="binding site" evidence="6">
    <location>
        <position position="120"/>
    </location>
    <ligand>
        <name>NAD(+)</name>
        <dbReference type="ChEBI" id="CHEBI:57540"/>
    </ligand>
</feature>
<dbReference type="CDD" id="cd18126">
    <property type="entry name" value="GAPDH_I_C"/>
    <property type="match status" value="1"/>
</dbReference>
<dbReference type="InterPro" id="IPR006424">
    <property type="entry name" value="Glyceraldehyde-3-P_DH_1"/>
</dbReference>
<dbReference type="GO" id="GO:0006006">
    <property type="term" value="P:glucose metabolic process"/>
    <property type="evidence" value="ECO:0007669"/>
    <property type="project" value="InterPro"/>
</dbReference>
<feature type="active site" description="Nucleophile" evidence="4">
    <location>
        <position position="152"/>
    </location>
</feature>
<dbReference type="InterPro" id="IPR020831">
    <property type="entry name" value="GlycerAld/Erythrose_P_DH"/>
</dbReference>
<evidence type="ECO:0000313" key="10">
    <source>
        <dbReference type="EMBL" id="SPH20934.1"/>
    </source>
</evidence>
<dbReference type="Proteomes" id="UP000244880">
    <property type="component" value="Unassembled WGS sequence"/>
</dbReference>
<keyword evidence="11" id="KW-1185">Reference proteome</keyword>
<dbReference type="Gene3D" id="3.40.50.720">
    <property type="entry name" value="NAD(P)-binding Rossmann-like Domain"/>
    <property type="match status" value="1"/>
</dbReference>
<comment type="similarity">
    <text evidence="1 8">Belongs to the glyceraldehyde-3-phosphate dehydrogenase family.</text>
</comment>
<dbReference type="GO" id="GO:0050661">
    <property type="term" value="F:NADP binding"/>
    <property type="evidence" value="ECO:0007669"/>
    <property type="project" value="InterPro"/>
</dbReference>
<dbReference type="Pfam" id="PF02800">
    <property type="entry name" value="Gp_dh_C"/>
    <property type="match status" value="1"/>
</dbReference>
<dbReference type="InterPro" id="IPR036291">
    <property type="entry name" value="NAD(P)-bd_dom_sf"/>
</dbReference>
<dbReference type="Gene3D" id="3.30.360.10">
    <property type="entry name" value="Dihydrodipicolinate Reductase, domain 2"/>
    <property type="match status" value="1"/>
</dbReference>
<feature type="binding site" evidence="5">
    <location>
        <begin position="210"/>
        <end position="211"/>
    </location>
    <ligand>
        <name>D-glyceraldehyde 3-phosphate</name>
        <dbReference type="ChEBI" id="CHEBI:59776"/>
    </ligand>
</feature>
<dbReference type="EMBL" id="OMOR01000001">
    <property type="protein sequence ID" value="SPH20934.1"/>
    <property type="molecule type" value="Genomic_DNA"/>
</dbReference>
<feature type="domain" description="Glyceraldehyde 3-phosphate dehydrogenase NAD(P) binding" evidence="9">
    <location>
        <begin position="3"/>
        <end position="152"/>
    </location>
</feature>
<sequence>MTITLGINGFGRIGRSILRAILESGRDDLRVVAINDLADLENMAHLLEFDSVHGRLRRPIATGDGVLDVGTGPIRVTHVASPDALPWQDVDIALECTGHFRTAALAGLHLKNGAGKVLVSAPAKINDIKTVVMGVNDAAITADDTILSNGSCTTNCLAPVAHLLHEAYGIVRGTMTTVHCYTGVQPVHDAYGKTLNRARAASLSMIPTTTGAAEAVEAVLPHLKGRLFGTSIRVPVPNVSCIDLTVEVQRETSTCAVNALFSQAAHGPMARIMAVTSTPMVSVDLNHDPMSATVALDQTHVQDKTMIRVLAWYDNEWGFSNRMIDMAERLALS</sequence>
<protein>
    <submittedName>
        <fullName evidence="10">Glyceraldehyde-3-phosphate dehydrogenase</fullName>
        <ecNumber evidence="10">1.2.1.12</ecNumber>
    </submittedName>
</protein>
<dbReference type="CDD" id="cd05214">
    <property type="entry name" value="GAPDH_I_N"/>
    <property type="match status" value="1"/>
</dbReference>
<dbReference type="PANTHER" id="PTHR43148">
    <property type="entry name" value="GLYCERALDEHYDE-3-PHOSPHATE DEHYDROGENASE 2"/>
    <property type="match status" value="1"/>
</dbReference>
<dbReference type="AlphaFoldDB" id="A0A2R8BD28"/>
<evidence type="ECO:0000259" key="9">
    <source>
        <dbReference type="SMART" id="SM00846"/>
    </source>
</evidence>
<feature type="binding site" evidence="5">
    <location>
        <begin position="151"/>
        <end position="153"/>
    </location>
    <ligand>
        <name>D-glyceraldehyde 3-phosphate</name>
        <dbReference type="ChEBI" id="CHEBI:59776"/>
    </ligand>
</feature>
<name>A0A2R8BD28_9RHOB</name>
<dbReference type="SMART" id="SM00846">
    <property type="entry name" value="Gp_dh_N"/>
    <property type="match status" value="1"/>
</dbReference>
<keyword evidence="6" id="KW-0520">NAD</keyword>
<evidence type="ECO:0000256" key="5">
    <source>
        <dbReference type="PIRSR" id="PIRSR000149-2"/>
    </source>
</evidence>
<comment type="subunit">
    <text evidence="2">Homotetramer.</text>
</comment>
<dbReference type="FunFam" id="3.30.360.10:FF:000002">
    <property type="entry name" value="Glyceraldehyde-3-phosphate dehydrogenase"/>
    <property type="match status" value="1"/>
</dbReference>
<feature type="binding site" evidence="6">
    <location>
        <position position="315"/>
    </location>
    <ligand>
        <name>NAD(+)</name>
        <dbReference type="ChEBI" id="CHEBI:57540"/>
    </ligand>
</feature>
<dbReference type="GO" id="GO:0051287">
    <property type="term" value="F:NAD binding"/>
    <property type="evidence" value="ECO:0007669"/>
    <property type="project" value="InterPro"/>
</dbReference>
<accession>A0A2R8BD28</accession>
<evidence type="ECO:0000256" key="8">
    <source>
        <dbReference type="RuleBase" id="RU000397"/>
    </source>
</evidence>
<dbReference type="EC" id="1.2.1.12" evidence="10"/>
<feature type="binding site" evidence="5">
    <location>
        <position position="233"/>
    </location>
    <ligand>
        <name>D-glyceraldehyde 3-phosphate</name>
        <dbReference type="ChEBI" id="CHEBI:59776"/>
    </ligand>
</feature>
<dbReference type="PIRSF" id="PIRSF000149">
    <property type="entry name" value="GAP_DH"/>
    <property type="match status" value="1"/>
</dbReference>
<evidence type="ECO:0000256" key="6">
    <source>
        <dbReference type="PIRSR" id="PIRSR000149-3"/>
    </source>
</evidence>
<feature type="site" description="Activates thiol group during catalysis" evidence="7">
    <location>
        <position position="179"/>
    </location>
</feature>
<organism evidence="10 11">
    <name type="scientific">Ascidiaceihabitans donghaensis</name>
    <dbReference type="NCBI Taxonomy" id="1510460"/>
    <lineage>
        <taxon>Bacteria</taxon>
        <taxon>Pseudomonadati</taxon>
        <taxon>Pseudomonadota</taxon>
        <taxon>Alphaproteobacteria</taxon>
        <taxon>Rhodobacterales</taxon>
        <taxon>Paracoccaceae</taxon>
        <taxon>Ascidiaceihabitans</taxon>
    </lineage>
</organism>
<keyword evidence="3 10" id="KW-0560">Oxidoreductase</keyword>